<keyword evidence="2" id="KW-1185">Reference proteome</keyword>
<dbReference type="EMBL" id="CM045760">
    <property type="protein sequence ID" value="KAI8024614.1"/>
    <property type="molecule type" value="Genomic_DNA"/>
</dbReference>
<gene>
    <name evidence="1" type="ORF">LOK49_LG02G01316</name>
</gene>
<proteinExistence type="predicted"/>
<sequence length="291" mass="32888">MGHPTFVYGRPITPNTKPSTVELHKEFQSTGVTIIQGELSEHEKLVSIIKQIDVVISVLGAPLLLEQLKIIDAIKIAGNVKRFIPSDFGCEEERITALPPFQSYLDNRKKIRTATEATGTPFTFVSSTCFGEYFLNFLFHSRDQQSEELTIYGSGQAKAVLTSEEDIATYTIKVANDPRTCNRIVFYRPPRNIVSQLDLASLWEKKTARYFKKVFVSEEEIVKLSETSEHPHNVRAAILHSIFVKGGTTNFELREDDLEVSKLYPDFDYTTVDHLIDVFLANAPNFEHAAL</sequence>
<accession>A0ACC0IFW4</accession>
<evidence type="ECO:0000313" key="2">
    <source>
        <dbReference type="Proteomes" id="UP001060215"/>
    </source>
</evidence>
<protein>
    <submittedName>
        <fullName evidence="1">Isoeugenol synthase 1</fullName>
    </submittedName>
</protein>
<comment type="caution">
    <text evidence="1">The sequence shown here is derived from an EMBL/GenBank/DDBJ whole genome shotgun (WGS) entry which is preliminary data.</text>
</comment>
<organism evidence="1 2">
    <name type="scientific">Camellia lanceoleosa</name>
    <dbReference type="NCBI Taxonomy" id="1840588"/>
    <lineage>
        <taxon>Eukaryota</taxon>
        <taxon>Viridiplantae</taxon>
        <taxon>Streptophyta</taxon>
        <taxon>Embryophyta</taxon>
        <taxon>Tracheophyta</taxon>
        <taxon>Spermatophyta</taxon>
        <taxon>Magnoliopsida</taxon>
        <taxon>eudicotyledons</taxon>
        <taxon>Gunneridae</taxon>
        <taxon>Pentapetalae</taxon>
        <taxon>asterids</taxon>
        <taxon>Ericales</taxon>
        <taxon>Theaceae</taxon>
        <taxon>Camellia</taxon>
    </lineage>
</organism>
<name>A0ACC0IFW4_9ERIC</name>
<evidence type="ECO:0000313" key="1">
    <source>
        <dbReference type="EMBL" id="KAI8024614.1"/>
    </source>
</evidence>
<reference evidence="1 2" key="1">
    <citation type="journal article" date="2022" name="Plant J.">
        <title>Chromosome-level genome of Camellia lanceoleosa provides a valuable resource for understanding genome evolution and self-incompatibility.</title>
        <authorList>
            <person name="Gong W."/>
            <person name="Xiao S."/>
            <person name="Wang L."/>
            <person name="Liao Z."/>
            <person name="Chang Y."/>
            <person name="Mo W."/>
            <person name="Hu G."/>
            <person name="Li W."/>
            <person name="Zhao G."/>
            <person name="Zhu H."/>
            <person name="Hu X."/>
            <person name="Ji K."/>
            <person name="Xiang X."/>
            <person name="Song Q."/>
            <person name="Yuan D."/>
            <person name="Jin S."/>
            <person name="Zhang L."/>
        </authorList>
    </citation>
    <scope>NUCLEOTIDE SEQUENCE [LARGE SCALE GENOMIC DNA]</scope>
    <source>
        <strain evidence="1">SQ_2022a</strain>
    </source>
</reference>
<dbReference type="Proteomes" id="UP001060215">
    <property type="component" value="Chromosome 3"/>
</dbReference>